<feature type="compositionally biased region" description="Polar residues" evidence="5">
    <location>
        <begin position="1224"/>
        <end position="1244"/>
    </location>
</feature>
<feature type="compositionally biased region" description="Basic and acidic residues" evidence="5">
    <location>
        <begin position="709"/>
        <end position="726"/>
    </location>
</feature>
<dbReference type="InterPro" id="IPR000048">
    <property type="entry name" value="IQ_motif_EF-hand-BS"/>
</dbReference>
<feature type="compositionally biased region" description="Low complexity" evidence="5">
    <location>
        <begin position="258"/>
        <end position="268"/>
    </location>
</feature>
<keyword evidence="2" id="KW-0963">Cytoplasm</keyword>
<feature type="compositionally biased region" description="Basic and acidic residues" evidence="5">
    <location>
        <begin position="110"/>
        <end position="121"/>
    </location>
</feature>
<dbReference type="GO" id="GO:0051295">
    <property type="term" value="P:establishment of meiotic spindle localization"/>
    <property type="evidence" value="ECO:0007669"/>
    <property type="project" value="TreeGrafter"/>
</dbReference>
<evidence type="ECO:0000313" key="6">
    <source>
        <dbReference type="EMBL" id="OEU15173.1"/>
    </source>
</evidence>
<organism evidence="6 7">
    <name type="scientific">Fragilariopsis cylindrus CCMP1102</name>
    <dbReference type="NCBI Taxonomy" id="635003"/>
    <lineage>
        <taxon>Eukaryota</taxon>
        <taxon>Sar</taxon>
        <taxon>Stramenopiles</taxon>
        <taxon>Ochrophyta</taxon>
        <taxon>Bacillariophyta</taxon>
        <taxon>Bacillariophyceae</taxon>
        <taxon>Bacillariophycidae</taxon>
        <taxon>Bacillariales</taxon>
        <taxon>Bacillariaceae</taxon>
        <taxon>Fragilariopsis</taxon>
    </lineage>
</organism>
<feature type="compositionally biased region" description="Polar residues" evidence="5">
    <location>
        <begin position="73"/>
        <end position="83"/>
    </location>
</feature>
<feature type="compositionally biased region" description="Low complexity" evidence="5">
    <location>
        <begin position="192"/>
        <end position="203"/>
    </location>
</feature>
<feature type="compositionally biased region" description="Basic and acidic residues" evidence="5">
    <location>
        <begin position="269"/>
        <end position="284"/>
    </location>
</feature>
<feature type="compositionally biased region" description="Polar residues" evidence="5">
    <location>
        <begin position="171"/>
        <end position="191"/>
    </location>
</feature>
<dbReference type="GO" id="GO:0005516">
    <property type="term" value="F:calmodulin binding"/>
    <property type="evidence" value="ECO:0007669"/>
    <property type="project" value="UniProtKB-KW"/>
</dbReference>
<evidence type="ECO:0000256" key="3">
    <source>
        <dbReference type="ARBA" id="ARBA00022737"/>
    </source>
</evidence>
<protein>
    <submittedName>
        <fullName evidence="6">Uncharacterized protein</fullName>
    </submittedName>
</protein>
<dbReference type="InParanoid" id="A0A1E7FBI5"/>
<dbReference type="Proteomes" id="UP000095751">
    <property type="component" value="Unassembled WGS sequence"/>
</dbReference>
<proteinExistence type="predicted"/>
<feature type="region of interest" description="Disordered" evidence="5">
    <location>
        <begin position="1"/>
        <end position="305"/>
    </location>
</feature>
<feature type="compositionally biased region" description="Acidic residues" evidence="5">
    <location>
        <begin position="671"/>
        <end position="685"/>
    </location>
</feature>
<dbReference type="GO" id="GO:0000278">
    <property type="term" value="P:mitotic cell cycle"/>
    <property type="evidence" value="ECO:0007669"/>
    <property type="project" value="TreeGrafter"/>
</dbReference>
<feature type="compositionally biased region" description="Low complexity" evidence="5">
    <location>
        <begin position="1306"/>
        <end position="1320"/>
    </location>
</feature>
<feature type="compositionally biased region" description="Polar residues" evidence="5">
    <location>
        <begin position="227"/>
        <end position="250"/>
    </location>
</feature>
<feature type="compositionally biased region" description="Polar residues" evidence="5">
    <location>
        <begin position="1"/>
        <end position="11"/>
    </location>
</feature>
<evidence type="ECO:0000313" key="7">
    <source>
        <dbReference type="Proteomes" id="UP000095751"/>
    </source>
</evidence>
<feature type="compositionally biased region" description="Basic and acidic residues" evidence="5">
    <location>
        <begin position="589"/>
        <end position="601"/>
    </location>
</feature>
<feature type="compositionally biased region" description="Polar residues" evidence="5">
    <location>
        <begin position="577"/>
        <end position="588"/>
    </location>
</feature>
<feature type="compositionally biased region" description="Basic and acidic residues" evidence="5">
    <location>
        <begin position="949"/>
        <end position="982"/>
    </location>
</feature>
<feature type="compositionally biased region" description="Polar residues" evidence="5">
    <location>
        <begin position="2892"/>
        <end position="2917"/>
    </location>
</feature>
<keyword evidence="3" id="KW-0677">Repeat</keyword>
<dbReference type="EMBL" id="KV784359">
    <property type="protein sequence ID" value="OEU15173.1"/>
    <property type="molecule type" value="Genomic_DNA"/>
</dbReference>
<dbReference type="InterPro" id="IPR051185">
    <property type="entry name" value="ASPM"/>
</dbReference>
<evidence type="ECO:0000256" key="1">
    <source>
        <dbReference type="ARBA" id="ARBA00004496"/>
    </source>
</evidence>
<dbReference type="OrthoDB" id="2148418at2759"/>
<feature type="region of interest" description="Disordered" evidence="5">
    <location>
        <begin position="641"/>
        <end position="779"/>
    </location>
</feature>
<dbReference type="PROSITE" id="PS50096">
    <property type="entry name" value="IQ"/>
    <property type="match status" value="13"/>
</dbReference>
<feature type="region of interest" description="Disordered" evidence="5">
    <location>
        <begin position="1138"/>
        <end position="1244"/>
    </location>
</feature>
<reference evidence="6 7" key="1">
    <citation type="submission" date="2016-09" db="EMBL/GenBank/DDBJ databases">
        <title>Extensive genetic diversity and differential bi-allelic expression allows diatom success in the polar Southern Ocean.</title>
        <authorList>
            <consortium name="DOE Joint Genome Institute"/>
            <person name="Mock T."/>
            <person name="Otillar R.P."/>
            <person name="Strauss J."/>
            <person name="Dupont C."/>
            <person name="Frickenhaus S."/>
            <person name="Maumus F."/>
            <person name="Mcmullan M."/>
            <person name="Sanges R."/>
            <person name="Schmutz J."/>
            <person name="Toseland A."/>
            <person name="Valas R."/>
            <person name="Veluchamy A."/>
            <person name="Ward B.J."/>
            <person name="Allen A."/>
            <person name="Barry K."/>
            <person name="Falciatore A."/>
            <person name="Ferrante M."/>
            <person name="Fortunato A.E."/>
            <person name="Gloeckner G."/>
            <person name="Gruber A."/>
            <person name="Hipkin R."/>
            <person name="Janech M."/>
            <person name="Kroth P."/>
            <person name="Leese F."/>
            <person name="Lindquist E."/>
            <person name="Lyon B.R."/>
            <person name="Martin J."/>
            <person name="Mayer C."/>
            <person name="Parker M."/>
            <person name="Quesneville H."/>
            <person name="Raymond J."/>
            <person name="Uhlig C."/>
            <person name="Valentin K.U."/>
            <person name="Worden A.Z."/>
            <person name="Armbrust E.V."/>
            <person name="Bowler C."/>
            <person name="Green B."/>
            <person name="Moulton V."/>
            <person name="Van Oosterhout C."/>
            <person name="Grigoriev I."/>
        </authorList>
    </citation>
    <scope>NUCLEOTIDE SEQUENCE [LARGE SCALE GENOMIC DNA]</scope>
    <source>
        <strain evidence="6 7">CCMP1102</strain>
    </source>
</reference>
<dbReference type="Gene3D" id="1.20.5.190">
    <property type="match status" value="10"/>
</dbReference>
<name>A0A1E7FBI5_9STRA</name>
<feature type="compositionally biased region" description="Basic and acidic residues" evidence="5">
    <location>
        <begin position="615"/>
        <end position="624"/>
    </location>
</feature>
<feature type="compositionally biased region" description="Basic residues" evidence="5">
    <location>
        <begin position="695"/>
        <end position="708"/>
    </location>
</feature>
<sequence>MVTPSDSPSSYRNRDSGDFFSSFEKSSVKSEMKSSGNNDRSAGTYDGVQRSSWNGASSTNEHIGSEGHRRGPSLQSGSISMSPGRNKRGTKIVTNVNTTNKMESASFASRKNDQWNVKRDIPTGTVRNNPFLPQPKTHSPQLKHQKRQCDTSNITRGSVAARILESDSPRSKSGGNTPISPSKTTRGSNGRPSPSSTSFPGFSHDGNDGPASLTSDSSRSNERGKCVTNNSRVFSPMGGSSSWQTKSFSVSPEKKILQQQSSQRSNSNNEKREKAIMNRSEPSREVPNGTVKARVSTMYKETKPTETASKLEYTKTKTVAYHQSVRGTAVKKTMSVEDVKIENGTDNDNDEDPWIIPERNTATAQVFAGDWGEAVVPAKSTGSDDWETPAKDWIRSGESQTASFLNEAEQKSSKSQKTNFHNASFHNQQQHNTSGIRDGDEIIPQSAKGIVPVSDEMIGARVQPLQAHHVMDGFQDGNSRKALDRTRNRYVAPVLAPPPKDANTYHRAQGRVSKNRMKEGVEAISTKSNPSSSQAFDNSFEHFSTKTGMISSISTDNAQLGSIFGKSRDQHVHSRPVSYTTTTSTIRAKQTDLDTKVQESKKHLRSSDAFGFPRSSHEMNGNEKVKKDICEDEFFGKASSDKTCDHSRINERNSLSRRPSSTMSYNSSKNDEDEDEDEEGCDSNDESNTPTGDSKKKKKGFFKGLFGRKNKEKDNSKNKETTKDKNYSQNRTGRSNSKSSFTDSMTMDDPHFVGNSRSFSNSQAQTSKLSSQTGLQSGNMTFDTIVDHSTQEESHSEDLKGRENHVLKGDTTVSDMANSIVFKDVFCPPSMALKEHIVPALSTIGDIPDESFTPTASPVKSIVARDSNFNDIEPENPSGVSLSETTEVDACVDPELDHLDIDMEIDSEEDEKMIAPLSKSMPMTPPPPPPPPQRKQRKSATSNVQQSSNEEKNSSQKDLNETLQNTEERGEEIAVESKKSTFDSETMAGTKEDSSSPNGMNKSDPLLQEMAEGGYSPTVIAQTQEDSDKMNPVLLPDYSGGKVPSQTGTKEDNNQDRTTLIGRTPSRNILQRDSGRQSSIMDTSPVQTVLRGVSPSRNAVKLAGQARISNVSPENKNSEMISRGVSPARNVVKFTGRMRIRDTTSPGSVDTQKTTTSRGTSPARNALKSAGRVKLGDASPARKEKTQESTVKGARKKFSSPASRNLRVSSPVRKNVEPTKNKFSKSSIVPQKTQLDRSSLQTRQSAQVHLQQSLIIPKGHPVEETNILSRYRKKTVFNNVQSVPIATHSSGHVRQLVSRKAHNIVTRSPRSSFSSQTSQDTTDEIGRQSTKFSKANHAYRSIVVKKNRSEDIEENRRYLSIPESSTSASDLSCSSSKYDTYQKKLADSLRKANIGTQSSAEYSVHSHRSLDDSSIESDIRILRSILRRPRLDQNNENVITASRKIEGFPTYDEESSTDPMQRVGLRLLSTAIIPIQTEVRRFLAMRQALTRMWALIVVQTYTRNVLAKKHYHKALNSITVIQATFRGHRARNYIIDKHICAIEIQRFVRGYLATMKVYEEIYKVTLVQSLVRKRIAMDYAAYRMALIIQLQAAARRFLVRRRRSRLDTSATLIQSCWRCFYNRLTYQFDLLDIIIVQSLWRKKLGIRAAARKVLEKQNAAATAIAAEWRKYDARMDLVCYLATRQIQTTWRCYITRNRYTIYKASTKIASVARMFLSRCHYVDYQAATVITSVARRFLCRIDFVEHQSCTKIASVARMYICRNEYVNYQAAVIIQSVARRFLVYSDYKEYKSATKIASIARMYFSKVAYVDYKASTKIASVARMFLSRCHYVDYQAATIITSVARRFLCRIDFVEYQSCTKIASVARMYICRNEYVNYQAAVIIQSVARKFLVYSDYKEYKSATKIASIARMYLSKAVYIDYKASTKIASVARMYMMRSDYICYIAARRIQTQFRASTCRKDYIFYIAARRIQTKYRSSTCRKDYVTFIADLKEYKSASKIASIARMYLSKAAYIDYKASTKIASVARMYISRSNYMFYIAARRIQNKYRASTCRKDYVTFIAARKIQTIVRSYVCRKEYIENFAATMIQTKWRSYDCSSMYHRYCAARVISKTWRSYDCKMNYLHFLADILIVQSTIRRFLVQKQVKAMKNRAATKIQRIYRGYACLVFYTETVAATAIARTWRGYVCYADYEEFKASRKVQSIWRRYTCFAFYKEYKASRKIQSAWRREYKREKSAILIQSAWRGFLIYADYMFEVADIVVVQKQVRGWLARREANRRRHSERNNAAITMQKNWRRFVNETEFVLIKYENRAATTIQKCWRRFWCFSNFIIALDCSIQIQAQMRCYLQKKEFASQKTATIAIQSAWRKAHAKQLTSRLSIIHEITKTSFEKGKIQSEAAVRIQRVFRGSLSRSALKVYLSAVKIQSRVRGAQARVAIKLYLMVRKIQTIFRGHTKRQKYVSYISARKVQATWRGCHLRQKYVIYIAARKIQKIWRGYSPHRSYVAFIAARCIQNKWRYVKANQEVLIMRGEFIAASLIQNSWRGFVAYTDFVFTLSDIVAAQRIARGYLTRKKYSTIIRSNIVRKKNELNGSILIQKICRGFQARQNYWYTLGCTMQIQSWWRGQLVSRIIKKNDKAILMLQCFARRCLARQEYMQRRFVFLLIQTAEAERSKKIKALRLQEEVREDMEEIQQDAAARIIQRFFLFVKHEVDQLLLVTKRRKKWRKQMKVEKRTDDVEEALLEDVWLGLVARGNMEEEPFTRHYTNFGAGSVGEDSIAGSRVRKQQLRHPTSSAVVGLHQYDDDDDTSEFSQLTGSTMAYAPHPTTSIRMIRKVDAIDMDDDFQLEEAFIDAEIHHAKERRHLAGNKSKKKDRPSSRKSVDYSQLDWKQGQRNINSHKANNNVSTMSRILTMSNH</sequence>
<feature type="compositionally biased region" description="Polar residues" evidence="5">
    <location>
        <begin position="755"/>
        <end position="779"/>
    </location>
</feature>
<gene>
    <name evidence="6" type="ORF">FRACYDRAFT_261552</name>
</gene>
<feature type="region of interest" description="Disordered" evidence="5">
    <location>
        <begin position="1305"/>
        <end position="1332"/>
    </location>
</feature>
<dbReference type="PANTHER" id="PTHR22706:SF1">
    <property type="entry name" value="ASSEMBLY FACTOR FOR SPINDLE MICROTUBULES"/>
    <property type="match status" value="1"/>
</dbReference>
<feature type="region of interest" description="Disordered" evidence="5">
    <location>
        <begin position="1039"/>
        <end position="1060"/>
    </location>
</feature>
<dbReference type="GO" id="GO:0000922">
    <property type="term" value="C:spindle pole"/>
    <property type="evidence" value="ECO:0007669"/>
    <property type="project" value="TreeGrafter"/>
</dbReference>
<evidence type="ECO:0000256" key="4">
    <source>
        <dbReference type="ARBA" id="ARBA00022860"/>
    </source>
</evidence>
<feature type="region of interest" description="Disordered" evidence="5">
    <location>
        <begin position="2864"/>
        <end position="2917"/>
    </location>
</feature>
<dbReference type="SMART" id="SM00015">
    <property type="entry name" value="IQ"/>
    <property type="match status" value="33"/>
</dbReference>
<evidence type="ECO:0000256" key="2">
    <source>
        <dbReference type="ARBA" id="ARBA00022490"/>
    </source>
</evidence>
<comment type="subcellular location">
    <subcellularLocation>
        <location evidence="1">Cytoplasm</location>
    </subcellularLocation>
</comment>
<dbReference type="KEGG" id="fcy:FRACYDRAFT_261552"/>
<dbReference type="GO" id="GO:0005737">
    <property type="term" value="C:cytoplasm"/>
    <property type="evidence" value="ECO:0007669"/>
    <property type="project" value="UniProtKB-SubCell"/>
</dbReference>
<feature type="compositionally biased region" description="Polar residues" evidence="5">
    <location>
        <begin position="49"/>
        <end position="62"/>
    </location>
</feature>
<feature type="compositionally biased region" description="Basic residues" evidence="5">
    <location>
        <begin position="2864"/>
        <end position="2874"/>
    </location>
</feature>
<feature type="region of interest" description="Disordered" evidence="5">
    <location>
        <begin position="917"/>
        <end position="1012"/>
    </location>
</feature>
<feature type="region of interest" description="Disordered" evidence="5">
    <location>
        <begin position="568"/>
        <end position="624"/>
    </location>
</feature>
<dbReference type="GO" id="GO:0007051">
    <property type="term" value="P:spindle organization"/>
    <property type="evidence" value="ECO:0007669"/>
    <property type="project" value="TreeGrafter"/>
</dbReference>
<feature type="compositionally biased region" description="Polar residues" evidence="5">
    <location>
        <begin position="652"/>
        <end position="665"/>
    </location>
</feature>
<feature type="compositionally biased region" description="Polar residues" evidence="5">
    <location>
        <begin position="1143"/>
        <end position="1163"/>
    </location>
</feature>
<keyword evidence="4" id="KW-0112">Calmodulin-binding</keyword>
<accession>A0A1E7FBI5</accession>
<evidence type="ECO:0000256" key="5">
    <source>
        <dbReference type="SAM" id="MobiDB-lite"/>
    </source>
</evidence>
<feature type="compositionally biased region" description="Basic and acidic residues" evidence="5">
    <location>
        <begin position="641"/>
        <end position="651"/>
    </location>
</feature>
<dbReference type="Pfam" id="PF00612">
    <property type="entry name" value="IQ"/>
    <property type="match status" value="10"/>
</dbReference>
<feature type="compositionally biased region" description="Pro residues" evidence="5">
    <location>
        <begin position="923"/>
        <end position="933"/>
    </location>
</feature>
<feature type="compositionally biased region" description="Polar residues" evidence="5">
    <location>
        <begin position="727"/>
        <end position="745"/>
    </location>
</feature>
<keyword evidence="7" id="KW-1185">Reference proteome</keyword>
<dbReference type="PANTHER" id="PTHR22706">
    <property type="entry name" value="ASSEMBLY FACTOR FOR SPINDLE MICROTUBULES"/>
    <property type="match status" value="1"/>
</dbReference>